<dbReference type="OrthoDB" id="354351at2759"/>
<dbReference type="InterPro" id="IPR012674">
    <property type="entry name" value="Calycin"/>
</dbReference>
<proteinExistence type="predicted"/>
<dbReference type="Gene3D" id="2.40.128.20">
    <property type="match status" value="1"/>
</dbReference>
<protein>
    <submittedName>
        <fullName evidence="1">Fatty acid-binding protein, liver</fullName>
    </submittedName>
</protein>
<dbReference type="SUPFAM" id="SSF50814">
    <property type="entry name" value="Lipocalins"/>
    <property type="match status" value="1"/>
</dbReference>
<evidence type="ECO:0000313" key="2">
    <source>
        <dbReference type="Proteomes" id="UP000242188"/>
    </source>
</evidence>
<dbReference type="Pfam" id="PF14651">
    <property type="entry name" value="Lipocalin_7"/>
    <property type="match status" value="1"/>
</dbReference>
<reference evidence="1 2" key="1">
    <citation type="journal article" date="2017" name="Nat. Ecol. Evol.">
        <title>Scallop genome provides insights into evolution of bilaterian karyotype and development.</title>
        <authorList>
            <person name="Wang S."/>
            <person name="Zhang J."/>
            <person name="Jiao W."/>
            <person name="Li J."/>
            <person name="Xun X."/>
            <person name="Sun Y."/>
            <person name="Guo X."/>
            <person name="Huan P."/>
            <person name="Dong B."/>
            <person name="Zhang L."/>
            <person name="Hu X."/>
            <person name="Sun X."/>
            <person name="Wang J."/>
            <person name="Zhao C."/>
            <person name="Wang Y."/>
            <person name="Wang D."/>
            <person name="Huang X."/>
            <person name="Wang R."/>
            <person name="Lv J."/>
            <person name="Li Y."/>
            <person name="Zhang Z."/>
            <person name="Liu B."/>
            <person name="Lu W."/>
            <person name="Hui Y."/>
            <person name="Liang J."/>
            <person name="Zhou Z."/>
            <person name="Hou R."/>
            <person name="Li X."/>
            <person name="Liu Y."/>
            <person name="Li H."/>
            <person name="Ning X."/>
            <person name="Lin Y."/>
            <person name="Zhao L."/>
            <person name="Xing Q."/>
            <person name="Dou J."/>
            <person name="Li Y."/>
            <person name="Mao J."/>
            <person name="Guo H."/>
            <person name="Dou H."/>
            <person name="Li T."/>
            <person name="Mu C."/>
            <person name="Jiang W."/>
            <person name="Fu Q."/>
            <person name="Fu X."/>
            <person name="Miao Y."/>
            <person name="Liu J."/>
            <person name="Yu Q."/>
            <person name="Li R."/>
            <person name="Liao H."/>
            <person name="Li X."/>
            <person name="Kong Y."/>
            <person name="Jiang Z."/>
            <person name="Chourrout D."/>
            <person name="Li R."/>
            <person name="Bao Z."/>
        </authorList>
    </citation>
    <scope>NUCLEOTIDE SEQUENCE [LARGE SCALE GENOMIC DNA]</scope>
    <source>
        <strain evidence="1 2">PY_sf001</strain>
    </source>
</reference>
<name>A0A210QPB0_MIZYE</name>
<accession>A0A210QPB0</accession>
<gene>
    <name evidence="1" type="ORF">KP79_PYT18287</name>
</gene>
<sequence length="144" mass="16157">MARKFIGKWIPEKTYGELEGFDAFHAALGIDPAMVAKYKEIKTSLEYTQNDDSWTGIVSVNGNVVNTYKFSFDKEMEQQGLDGKPYKCYLKMDGDVWMEDSFPKDGSNKGTTIQRTVSGDIMATKITANGTEPPVSITIPRKRQ</sequence>
<keyword evidence="2" id="KW-1185">Reference proteome</keyword>
<evidence type="ECO:0000313" key="1">
    <source>
        <dbReference type="EMBL" id="OWF50572.1"/>
    </source>
</evidence>
<dbReference type="EMBL" id="NEDP02002573">
    <property type="protein sequence ID" value="OWF50572.1"/>
    <property type="molecule type" value="Genomic_DNA"/>
</dbReference>
<dbReference type="CDD" id="cd00742">
    <property type="entry name" value="FABP"/>
    <property type="match status" value="1"/>
</dbReference>
<dbReference type="AlphaFoldDB" id="A0A210QPB0"/>
<dbReference type="GO" id="GO:0008289">
    <property type="term" value="F:lipid binding"/>
    <property type="evidence" value="ECO:0007669"/>
    <property type="project" value="UniProtKB-KW"/>
</dbReference>
<comment type="caution">
    <text evidence="1">The sequence shown here is derived from an EMBL/GenBank/DDBJ whole genome shotgun (WGS) entry which is preliminary data.</text>
</comment>
<dbReference type="Proteomes" id="UP000242188">
    <property type="component" value="Unassembled WGS sequence"/>
</dbReference>
<organism evidence="1 2">
    <name type="scientific">Mizuhopecten yessoensis</name>
    <name type="common">Japanese scallop</name>
    <name type="synonym">Patinopecten yessoensis</name>
    <dbReference type="NCBI Taxonomy" id="6573"/>
    <lineage>
        <taxon>Eukaryota</taxon>
        <taxon>Metazoa</taxon>
        <taxon>Spiralia</taxon>
        <taxon>Lophotrochozoa</taxon>
        <taxon>Mollusca</taxon>
        <taxon>Bivalvia</taxon>
        <taxon>Autobranchia</taxon>
        <taxon>Pteriomorphia</taxon>
        <taxon>Pectinida</taxon>
        <taxon>Pectinoidea</taxon>
        <taxon>Pectinidae</taxon>
        <taxon>Mizuhopecten</taxon>
    </lineage>
</organism>